<evidence type="ECO:0000313" key="1">
    <source>
        <dbReference type="EMBL" id="CAF9912564.1"/>
    </source>
</evidence>
<evidence type="ECO:0000313" key="2">
    <source>
        <dbReference type="Proteomes" id="UP000664521"/>
    </source>
</evidence>
<organism evidence="1 2">
    <name type="scientific">Heterodermia speciosa</name>
    <dbReference type="NCBI Taxonomy" id="116794"/>
    <lineage>
        <taxon>Eukaryota</taxon>
        <taxon>Fungi</taxon>
        <taxon>Dikarya</taxon>
        <taxon>Ascomycota</taxon>
        <taxon>Pezizomycotina</taxon>
        <taxon>Lecanoromycetes</taxon>
        <taxon>OSLEUM clade</taxon>
        <taxon>Lecanoromycetidae</taxon>
        <taxon>Caliciales</taxon>
        <taxon>Physciaceae</taxon>
        <taxon>Heterodermia</taxon>
    </lineage>
</organism>
<protein>
    <submittedName>
        <fullName evidence="1">Uncharacterized protein</fullName>
    </submittedName>
</protein>
<dbReference type="AlphaFoldDB" id="A0A8H3IG96"/>
<proteinExistence type="predicted"/>
<keyword evidence="2" id="KW-1185">Reference proteome</keyword>
<name>A0A8H3IG96_9LECA</name>
<dbReference type="Proteomes" id="UP000664521">
    <property type="component" value="Unassembled WGS sequence"/>
</dbReference>
<comment type="caution">
    <text evidence="1">The sequence shown here is derived from an EMBL/GenBank/DDBJ whole genome shotgun (WGS) entry which is preliminary data.</text>
</comment>
<gene>
    <name evidence="1" type="ORF">HETSPECPRED_000974</name>
</gene>
<accession>A0A8H3IG96</accession>
<dbReference type="EMBL" id="CAJPDS010000011">
    <property type="protein sequence ID" value="CAF9912564.1"/>
    <property type="molecule type" value="Genomic_DNA"/>
</dbReference>
<sequence length="225" mass="24550">MSWDTSRSLPIFQVGTQINHYCVEAMGLPVGGTGGVDRVGDNENLRLILYAPTSKFENDTLDAYKAGLPLSVLEEKDITTRESLKGPLSRRKRTGSDLSTLIAQGAKSPKTRNLGGGWFLTFDSVMGVDSIRPAAAELEAMYSMVVQIAADQIGKAANSTESIAFRYGSYMLRLSSADPVSWTWVVNFAEEMLGSVRNHYAVLFKGEAYSYYWEIAAVAAALTIV</sequence>
<dbReference type="OrthoDB" id="5402514at2759"/>
<reference evidence="1" key="1">
    <citation type="submission" date="2021-03" db="EMBL/GenBank/DDBJ databases">
        <authorList>
            <person name="Tagirdzhanova G."/>
        </authorList>
    </citation>
    <scope>NUCLEOTIDE SEQUENCE</scope>
</reference>